<dbReference type="OrthoDB" id="9798676at2"/>
<evidence type="ECO:0000313" key="2">
    <source>
        <dbReference type="EMBL" id="PWN55500.1"/>
    </source>
</evidence>
<dbReference type="InterPro" id="IPR016039">
    <property type="entry name" value="Thiolase-like"/>
</dbReference>
<sequence length="270" mass="28690">MSRLSIELEAVGLFAPGWPDWATALACLRGQAPVPEVTDVERYPPPTGLPKNERRRSSRITRIAFAACEDALAASSRDRSALRTVFASCSGDMDIVDDICRALTREPVALSPTQFHNSVHNASAGYWGIANAARVASTSLSAYDASLAAGLVEAALQLHDQPDTPVLMVCFDVMTQPPLSRARPVPIPFAVAWLLGRDPACSLGQLTLDAFAEPGETTLQGPLESMRRANPAARALPLLEQVARQTAGTVTLPMPSGRYGLAVDFGPAAT</sequence>
<organism evidence="2 3">
    <name type="scientific">Abyssibacter profundi</name>
    <dbReference type="NCBI Taxonomy" id="2182787"/>
    <lineage>
        <taxon>Bacteria</taxon>
        <taxon>Pseudomonadati</taxon>
        <taxon>Pseudomonadota</taxon>
        <taxon>Gammaproteobacteria</taxon>
        <taxon>Chromatiales</taxon>
        <taxon>Oceanococcaceae</taxon>
        <taxon>Abyssibacter</taxon>
    </lineage>
</organism>
<feature type="domain" description="Beta-ketoacyl synthase-like N-terminal" evidence="1">
    <location>
        <begin position="45"/>
        <end position="204"/>
    </location>
</feature>
<dbReference type="InterPro" id="IPR014030">
    <property type="entry name" value="Ketoacyl_synth_N"/>
</dbReference>
<dbReference type="Pfam" id="PF13723">
    <property type="entry name" value="Ketoacyl-synt_2"/>
    <property type="match status" value="1"/>
</dbReference>
<keyword evidence="3" id="KW-1185">Reference proteome</keyword>
<dbReference type="AlphaFoldDB" id="A0A363UJ99"/>
<name>A0A363UJ99_9GAMM</name>
<reference evidence="2 3" key="1">
    <citation type="submission" date="2018-05" db="EMBL/GenBank/DDBJ databases">
        <title>Abyssibacter profundi OUC007T gen. nov., sp. nov, a marine bacterium isolated from seawater of the Mariana Trench.</title>
        <authorList>
            <person name="Zhou S."/>
        </authorList>
    </citation>
    <scope>NUCLEOTIDE SEQUENCE [LARGE SCALE GENOMIC DNA]</scope>
    <source>
        <strain evidence="2 3">OUC007</strain>
    </source>
</reference>
<proteinExistence type="predicted"/>
<comment type="caution">
    <text evidence="2">The sequence shown here is derived from an EMBL/GenBank/DDBJ whole genome shotgun (WGS) entry which is preliminary data.</text>
</comment>
<evidence type="ECO:0000259" key="1">
    <source>
        <dbReference type="Pfam" id="PF13723"/>
    </source>
</evidence>
<dbReference type="Proteomes" id="UP000251800">
    <property type="component" value="Unassembled WGS sequence"/>
</dbReference>
<dbReference type="EMBL" id="QEQK01000010">
    <property type="protein sequence ID" value="PWN55500.1"/>
    <property type="molecule type" value="Genomic_DNA"/>
</dbReference>
<dbReference type="RefSeq" id="WP_109720738.1">
    <property type="nucleotide sequence ID" value="NZ_QEQK01000010.1"/>
</dbReference>
<dbReference type="GO" id="GO:0016746">
    <property type="term" value="F:acyltransferase activity"/>
    <property type="evidence" value="ECO:0007669"/>
    <property type="project" value="InterPro"/>
</dbReference>
<evidence type="ECO:0000313" key="3">
    <source>
        <dbReference type="Proteomes" id="UP000251800"/>
    </source>
</evidence>
<protein>
    <recommendedName>
        <fullName evidence="1">Beta-ketoacyl synthase-like N-terminal domain-containing protein</fullName>
    </recommendedName>
</protein>
<accession>A0A363UJ99</accession>
<gene>
    <name evidence="2" type="ORF">DEH80_11955</name>
</gene>
<dbReference type="Gene3D" id="3.40.47.10">
    <property type="match status" value="1"/>
</dbReference>
<dbReference type="SUPFAM" id="SSF53901">
    <property type="entry name" value="Thiolase-like"/>
    <property type="match status" value="1"/>
</dbReference>